<dbReference type="Proteomes" id="UP000321118">
    <property type="component" value="Unassembled WGS sequence"/>
</dbReference>
<gene>
    <name evidence="2" type="ORF">CXY01_28850</name>
</gene>
<protein>
    <recommendedName>
        <fullName evidence="4">PIN domain-containing protein</fullName>
    </recommendedName>
</protein>
<evidence type="ECO:0008006" key="4">
    <source>
        <dbReference type="Google" id="ProtNLM"/>
    </source>
</evidence>
<accession>A0A510VB51</accession>
<name>A0A510VB51_9CELL</name>
<proteinExistence type="predicted"/>
<dbReference type="EMBL" id="BJUB01000009">
    <property type="protein sequence ID" value="GEK22365.1"/>
    <property type="molecule type" value="Genomic_DNA"/>
</dbReference>
<keyword evidence="3" id="KW-1185">Reference proteome</keyword>
<reference evidence="2 3" key="1">
    <citation type="submission" date="2019-07" db="EMBL/GenBank/DDBJ databases">
        <title>Whole genome shotgun sequence of Cellulomonas xylanilytica NBRC 101102.</title>
        <authorList>
            <person name="Hosoyama A."/>
            <person name="Uohara A."/>
            <person name="Ohji S."/>
            <person name="Ichikawa N."/>
        </authorList>
    </citation>
    <scope>NUCLEOTIDE SEQUENCE [LARGE SCALE GENOMIC DNA]</scope>
    <source>
        <strain evidence="2 3">NBRC 101102</strain>
    </source>
</reference>
<sequence length="203" mass="21706">MTPQVSPDRGRPLQGGRPPSFPDAVGDHGEMPVPSPAPRGERGLLPQPRPAGDDAVRPMPPPRPVTRVYADGSALSRYLVGAPCRDHWLAWAAEHESQLVTTPLGLTELRRVAQPRGVEATGVAHDVGERVEVIRFSDQTLRAATKVSGVLRPFVALHIGAALAHPDVGAVATYDVELAQVSALHGLTVVSPGWPSSWWEREG</sequence>
<evidence type="ECO:0000256" key="1">
    <source>
        <dbReference type="SAM" id="MobiDB-lite"/>
    </source>
</evidence>
<organism evidence="2 3">
    <name type="scientific">Cellulomonas xylanilytica</name>
    <dbReference type="NCBI Taxonomy" id="233583"/>
    <lineage>
        <taxon>Bacteria</taxon>
        <taxon>Bacillati</taxon>
        <taxon>Actinomycetota</taxon>
        <taxon>Actinomycetes</taxon>
        <taxon>Micrococcales</taxon>
        <taxon>Cellulomonadaceae</taxon>
        <taxon>Cellulomonas</taxon>
    </lineage>
</organism>
<evidence type="ECO:0000313" key="3">
    <source>
        <dbReference type="Proteomes" id="UP000321118"/>
    </source>
</evidence>
<comment type="caution">
    <text evidence="2">The sequence shown here is derived from an EMBL/GenBank/DDBJ whole genome shotgun (WGS) entry which is preliminary data.</text>
</comment>
<evidence type="ECO:0000313" key="2">
    <source>
        <dbReference type="EMBL" id="GEK22365.1"/>
    </source>
</evidence>
<dbReference type="AlphaFoldDB" id="A0A510VB51"/>
<feature type="region of interest" description="Disordered" evidence="1">
    <location>
        <begin position="1"/>
        <end position="65"/>
    </location>
</feature>